<name>A0A1Y3GBW0_9EURY</name>
<organism evidence="1 2">
    <name type="scientific">Methanonatronarchaeum thermophilum</name>
    <dbReference type="NCBI Taxonomy" id="1927129"/>
    <lineage>
        <taxon>Archaea</taxon>
        <taxon>Methanobacteriati</taxon>
        <taxon>Methanobacteriota</taxon>
        <taxon>Methanonatronarchaeia</taxon>
        <taxon>Methanonatronarchaeales</taxon>
        <taxon>Methanonatronarchaeaceae</taxon>
        <taxon>Methanonatronarchaeum</taxon>
    </lineage>
</organism>
<dbReference type="RefSeq" id="WP_086636951.1">
    <property type="nucleotide sequence ID" value="NZ_MRZU01000003.1"/>
</dbReference>
<reference evidence="1 2" key="1">
    <citation type="submission" date="2016-12" db="EMBL/GenBank/DDBJ databases">
        <title>Discovery of methanogenic haloarchaea.</title>
        <authorList>
            <person name="Sorokin D.Y."/>
            <person name="Makarova K.S."/>
            <person name="Abbas B."/>
            <person name="Ferrer M."/>
            <person name="Golyshin P.N."/>
        </authorList>
    </citation>
    <scope>NUCLEOTIDE SEQUENCE [LARGE SCALE GENOMIC DNA]</scope>
    <source>
        <strain evidence="1">AMET1</strain>
    </source>
</reference>
<sequence>MNERIGDVLSDFEDIISRAQVLTFLPRDSDLQENSVNELKDYIKRLNFAQELAVKNKDEDMANKILAVRCGCRAIRSELDMWLSLKSEEWIESWGSLVDAQDFLRSAQSAHKMMRKPNIQNMQDKYRWVEKFVFPPQTYLSPGFVVKKFVCSICGEDYEKCDHIEGLPYWGKFCNRIIADIEKVQEISVVEEPKDKGCRIIHFTTEEGLVRNKMTWKTYDPEEIQNFPEFETGEKIFTGIVMKPNGTYGRTQKMQEKRG</sequence>
<evidence type="ECO:0000313" key="1">
    <source>
        <dbReference type="EMBL" id="OUJ18899.1"/>
    </source>
</evidence>
<protein>
    <submittedName>
        <fullName evidence="1">Uncharacterized protein</fullName>
    </submittedName>
</protein>
<gene>
    <name evidence="1" type="ORF">AMET1_0550</name>
</gene>
<dbReference type="OrthoDB" id="351154at2157"/>
<proteinExistence type="predicted"/>
<accession>A0A1Y3GBW0</accession>
<evidence type="ECO:0000313" key="2">
    <source>
        <dbReference type="Proteomes" id="UP000195137"/>
    </source>
</evidence>
<dbReference type="EMBL" id="MRZU01000003">
    <property type="protein sequence ID" value="OUJ18899.1"/>
    <property type="molecule type" value="Genomic_DNA"/>
</dbReference>
<dbReference type="Proteomes" id="UP000195137">
    <property type="component" value="Unassembled WGS sequence"/>
</dbReference>
<dbReference type="AlphaFoldDB" id="A0A1Y3GBW0"/>
<comment type="caution">
    <text evidence="1">The sequence shown here is derived from an EMBL/GenBank/DDBJ whole genome shotgun (WGS) entry which is preliminary data.</text>
</comment>
<keyword evidence="2" id="KW-1185">Reference proteome</keyword>